<keyword evidence="5 10" id="KW-0418">Kinase</keyword>
<evidence type="ECO:0000313" key="11">
    <source>
        <dbReference type="Proteomes" id="UP001144036"/>
    </source>
</evidence>
<keyword evidence="3" id="KW-0808">Transferase</keyword>
<dbReference type="InterPro" id="IPR000719">
    <property type="entry name" value="Prot_kinase_dom"/>
</dbReference>
<gene>
    <name evidence="10" type="ORF">OUY22_09065</name>
</gene>
<sequence>MREPPLLSGRYRLRSELGRGGMGTVWEAYDELLDREVAVKELTVPYAPPEHREVLIQRAMREARIAARLHHPNIATVHDVVLADGRPWIVMQLVRSHSLSGEIYDRGALAAPVVAGIGLDVLAALRAAHAAGVLHRDVKPANILLTADGHAVLTDFGLAIALDDAHDDGAALTQLGVVMGTPAYVAPERAAGGRATELSDVWSLGATLYTAVEGRAPFPQGGSRLDTLHAVLTRDPAPFERAGGLAPALAAMLTKDPAQRPGLDRVRELLHQARTGSSRHPGPIPAREPLHQAQARPRHQPGPVSPGPGPSPQPLSTRRRNAGRSRPDLRPAPPLTADQTAGTPQPASTPSREAGRMMGRPWPVSARCVAAVTGAVLIATVVTAVSLQSSPSRWHAGPMPQPTTDALAEAPRAEPSSRPSGGAAREERARTERRVKTHSSARPTGSARPTASARPTLSSRPTTSARPTGSPDPTGASRPSVSASPSASPRRSADGIGQSSDSTRWSADGDGRGRTGHLGKSEPRGQAKGKDK</sequence>
<feature type="compositionally biased region" description="Low complexity" evidence="8">
    <location>
        <begin position="476"/>
        <end position="490"/>
    </location>
</feature>
<evidence type="ECO:0000256" key="5">
    <source>
        <dbReference type="ARBA" id="ARBA00022777"/>
    </source>
</evidence>
<evidence type="ECO:0000256" key="1">
    <source>
        <dbReference type="ARBA" id="ARBA00012513"/>
    </source>
</evidence>
<organism evidence="10 11">
    <name type="scientific">Nonomuraea corallina</name>
    <dbReference type="NCBI Taxonomy" id="2989783"/>
    <lineage>
        <taxon>Bacteria</taxon>
        <taxon>Bacillati</taxon>
        <taxon>Actinomycetota</taxon>
        <taxon>Actinomycetes</taxon>
        <taxon>Streptosporangiales</taxon>
        <taxon>Streptosporangiaceae</taxon>
        <taxon>Nonomuraea</taxon>
    </lineage>
</organism>
<feature type="region of interest" description="Disordered" evidence="8">
    <location>
        <begin position="274"/>
        <end position="359"/>
    </location>
</feature>
<dbReference type="GO" id="GO:0016301">
    <property type="term" value="F:kinase activity"/>
    <property type="evidence" value="ECO:0007669"/>
    <property type="project" value="UniProtKB-KW"/>
</dbReference>
<keyword evidence="11" id="KW-1185">Reference proteome</keyword>
<feature type="compositionally biased region" description="Polar residues" evidence="8">
    <location>
        <begin position="337"/>
        <end position="351"/>
    </location>
</feature>
<dbReference type="Gene3D" id="1.10.510.10">
    <property type="entry name" value="Transferase(Phosphotransferase) domain 1"/>
    <property type="match status" value="1"/>
</dbReference>
<evidence type="ECO:0000256" key="2">
    <source>
        <dbReference type="ARBA" id="ARBA00022527"/>
    </source>
</evidence>
<dbReference type="InterPro" id="IPR008271">
    <property type="entry name" value="Ser/Thr_kinase_AS"/>
</dbReference>
<feature type="compositionally biased region" description="Basic and acidic residues" evidence="8">
    <location>
        <begin position="424"/>
        <end position="434"/>
    </location>
</feature>
<feature type="region of interest" description="Disordered" evidence="8">
    <location>
        <begin position="389"/>
        <end position="532"/>
    </location>
</feature>
<evidence type="ECO:0000259" key="9">
    <source>
        <dbReference type="PROSITE" id="PS50011"/>
    </source>
</evidence>
<keyword evidence="6 7" id="KW-0067">ATP-binding</keyword>
<dbReference type="PROSITE" id="PS00108">
    <property type="entry name" value="PROTEIN_KINASE_ST"/>
    <property type="match status" value="1"/>
</dbReference>
<feature type="compositionally biased region" description="Basic and acidic residues" evidence="8">
    <location>
        <begin position="507"/>
        <end position="532"/>
    </location>
</feature>
<protein>
    <recommendedName>
        <fullName evidence="1">non-specific serine/threonine protein kinase</fullName>
        <ecNumber evidence="1">2.7.11.1</ecNumber>
    </recommendedName>
</protein>
<feature type="binding site" evidence="7">
    <location>
        <position position="40"/>
    </location>
    <ligand>
        <name>ATP</name>
        <dbReference type="ChEBI" id="CHEBI:30616"/>
    </ligand>
</feature>
<dbReference type="SUPFAM" id="SSF56112">
    <property type="entry name" value="Protein kinase-like (PK-like)"/>
    <property type="match status" value="1"/>
</dbReference>
<evidence type="ECO:0000256" key="4">
    <source>
        <dbReference type="ARBA" id="ARBA00022741"/>
    </source>
</evidence>
<dbReference type="EMBL" id="JAPNNL010000024">
    <property type="protein sequence ID" value="MDA0633567.1"/>
    <property type="molecule type" value="Genomic_DNA"/>
</dbReference>
<proteinExistence type="predicted"/>
<name>A0ABT4S8L0_9ACTN</name>
<dbReference type="SMART" id="SM00220">
    <property type="entry name" value="S_TKc"/>
    <property type="match status" value="1"/>
</dbReference>
<feature type="domain" description="Protein kinase" evidence="9">
    <location>
        <begin position="11"/>
        <end position="274"/>
    </location>
</feature>
<dbReference type="PANTHER" id="PTHR43289">
    <property type="entry name" value="MITOGEN-ACTIVATED PROTEIN KINASE KINASE KINASE 20-RELATED"/>
    <property type="match status" value="1"/>
</dbReference>
<dbReference type="PANTHER" id="PTHR43289:SF6">
    <property type="entry name" value="SERINE_THREONINE-PROTEIN KINASE NEKL-3"/>
    <property type="match status" value="1"/>
</dbReference>
<dbReference type="Pfam" id="PF00069">
    <property type="entry name" value="Pkinase"/>
    <property type="match status" value="1"/>
</dbReference>
<evidence type="ECO:0000313" key="10">
    <source>
        <dbReference type="EMBL" id="MDA0633567.1"/>
    </source>
</evidence>
<dbReference type="Gene3D" id="3.30.200.20">
    <property type="entry name" value="Phosphorylase Kinase, domain 1"/>
    <property type="match status" value="1"/>
</dbReference>
<evidence type="ECO:0000256" key="3">
    <source>
        <dbReference type="ARBA" id="ARBA00022679"/>
    </source>
</evidence>
<dbReference type="Proteomes" id="UP001144036">
    <property type="component" value="Unassembled WGS sequence"/>
</dbReference>
<accession>A0ABT4S8L0</accession>
<dbReference type="InterPro" id="IPR017441">
    <property type="entry name" value="Protein_kinase_ATP_BS"/>
</dbReference>
<dbReference type="EC" id="2.7.11.1" evidence="1"/>
<keyword evidence="4 7" id="KW-0547">Nucleotide-binding</keyword>
<evidence type="ECO:0000256" key="7">
    <source>
        <dbReference type="PROSITE-ProRule" id="PRU10141"/>
    </source>
</evidence>
<keyword evidence="2" id="KW-0723">Serine/threonine-protein kinase</keyword>
<reference evidence="10" key="1">
    <citation type="submission" date="2022-11" db="EMBL/GenBank/DDBJ databases">
        <title>Nonomuraea corallina sp. nov., a new species of the genus Nonomuraea isolated from sea side sediment in Thai sea.</title>
        <authorList>
            <person name="Ngamcharungchit C."/>
            <person name="Matsumoto A."/>
            <person name="Suriyachadkun C."/>
            <person name="Panbangred W."/>
            <person name="Inahashi Y."/>
            <person name="Intra B."/>
        </authorList>
    </citation>
    <scope>NUCLEOTIDE SEQUENCE</scope>
    <source>
        <strain evidence="10">MCN248</strain>
    </source>
</reference>
<dbReference type="InterPro" id="IPR011009">
    <property type="entry name" value="Kinase-like_dom_sf"/>
</dbReference>
<dbReference type="CDD" id="cd14014">
    <property type="entry name" value="STKc_PknB_like"/>
    <property type="match status" value="1"/>
</dbReference>
<dbReference type="PROSITE" id="PS50011">
    <property type="entry name" value="PROTEIN_KINASE_DOM"/>
    <property type="match status" value="1"/>
</dbReference>
<evidence type="ECO:0000256" key="6">
    <source>
        <dbReference type="ARBA" id="ARBA00022840"/>
    </source>
</evidence>
<comment type="caution">
    <text evidence="10">The sequence shown here is derived from an EMBL/GenBank/DDBJ whole genome shotgun (WGS) entry which is preliminary data.</text>
</comment>
<dbReference type="RefSeq" id="WP_270154378.1">
    <property type="nucleotide sequence ID" value="NZ_JAPNNL010000024.1"/>
</dbReference>
<feature type="compositionally biased region" description="Pro residues" evidence="8">
    <location>
        <begin position="303"/>
        <end position="313"/>
    </location>
</feature>
<feature type="compositionally biased region" description="Polar residues" evidence="8">
    <location>
        <begin position="440"/>
        <end position="467"/>
    </location>
</feature>
<dbReference type="PROSITE" id="PS00107">
    <property type="entry name" value="PROTEIN_KINASE_ATP"/>
    <property type="match status" value="1"/>
</dbReference>
<evidence type="ECO:0000256" key="8">
    <source>
        <dbReference type="SAM" id="MobiDB-lite"/>
    </source>
</evidence>